<evidence type="ECO:0000259" key="2">
    <source>
        <dbReference type="PROSITE" id="PS50181"/>
    </source>
</evidence>
<evidence type="ECO:0000313" key="4">
    <source>
        <dbReference type="Proteomes" id="UP000620124"/>
    </source>
</evidence>
<protein>
    <recommendedName>
        <fullName evidence="2">F-box domain-containing protein</fullName>
    </recommendedName>
</protein>
<dbReference type="OrthoDB" id="3057060at2759"/>
<keyword evidence="1" id="KW-0812">Transmembrane</keyword>
<name>A0A8H6YC38_9AGAR</name>
<dbReference type="AlphaFoldDB" id="A0A8H6YC38"/>
<dbReference type="CDD" id="cd09917">
    <property type="entry name" value="F-box_SF"/>
    <property type="match status" value="1"/>
</dbReference>
<keyword evidence="4" id="KW-1185">Reference proteome</keyword>
<dbReference type="EMBL" id="JACAZI010000007">
    <property type="protein sequence ID" value="KAF7355996.1"/>
    <property type="molecule type" value="Genomic_DNA"/>
</dbReference>
<dbReference type="Pfam" id="PF00646">
    <property type="entry name" value="F-box"/>
    <property type="match status" value="1"/>
</dbReference>
<feature type="domain" description="F-box" evidence="2">
    <location>
        <begin position="3"/>
        <end position="37"/>
    </location>
</feature>
<evidence type="ECO:0000313" key="3">
    <source>
        <dbReference type="EMBL" id="KAF7355996.1"/>
    </source>
</evidence>
<comment type="caution">
    <text evidence="3">The sequence shown here is derived from an EMBL/GenBank/DDBJ whole genome shotgun (WGS) entry which is preliminary data.</text>
</comment>
<dbReference type="Proteomes" id="UP000620124">
    <property type="component" value="Unassembled WGS sequence"/>
</dbReference>
<feature type="transmembrane region" description="Helical" evidence="1">
    <location>
        <begin position="170"/>
        <end position="203"/>
    </location>
</feature>
<proteinExistence type="predicted"/>
<organism evidence="3 4">
    <name type="scientific">Mycena venus</name>
    <dbReference type="NCBI Taxonomy" id="2733690"/>
    <lineage>
        <taxon>Eukaryota</taxon>
        <taxon>Fungi</taxon>
        <taxon>Dikarya</taxon>
        <taxon>Basidiomycota</taxon>
        <taxon>Agaricomycotina</taxon>
        <taxon>Agaricomycetes</taxon>
        <taxon>Agaricomycetidae</taxon>
        <taxon>Agaricales</taxon>
        <taxon>Marasmiineae</taxon>
        <taxon>Mycenaceae</taxon>
        <taxon>Mycena</taxon>
    </lineage>
</organism>
<dbReference type="SUPFAM" id="SSF81383">
    <property type="entry name" value="F-box domain"/>
    <property type="match status" value="1"/>
</dbReference>
<keyword evidence="1" id="KW-1133">Transmembrane helix</keyword>
<accession>A0A8H6YC38</accession>
<dbReference type="InterPro" id="IPR001810">
    <property type="entry name" value="F-box_dom"/>
</dbReference>
<sequence length="472" mass="52870">MRLPTLLVLPDELLDVIFSFLNTRDLFWISRVSGRLRRAAVFPFLNRHGISQAQVQSGLLIFREEPPEPYNTDYLLLLVLVSNIRPILKLETPLILSGIVALKRLAAVLSSLPQIPHILIHVLYSGIPPGLTSLILEASKTPIPTVVFFQPDTVYISRPRNVRPGPCNPWIAFAVVPIFLVLYLVLGPVYPIVFTVRLAIWVYNCLFRPRWPQDERITHDLGAIHGNWIRIQALSSPSVDGLTMVTFGGDSDIDSTSMTIPPHARAHRCIPLSHCCNVTVSAVLDCLHRHPRLSYLILDEKSISLPSLFFQSSQHTPTSNNLTSLSVSAAYIPHILHAAKNVQNISITSAETMTKETMDAIALLPGTHRISLALYFTKFPQAADCLWQPALIFMPLPRVAALLISTGKEPRSTLDIPSFARWLAACFPQLVGLNFRGLVDEECIVLRITFDLRWLESRKLQRSLLKSSRTEI</sequence>
<keyword evidence="1" id="KW-0472">Membrane</keyword>
<gene>
    <name evidence="3" type="ORF">MVEN_00929000</name>
</gene>
<reference evidence="3" key="1">
    <citation type="submission" date="2020-05" db="EMBL/GenBank/DDBJ databases">
        <title>Mycena genomes resolve the evolution of fungal bioluminescence.</title>
        <authorList>
            <person name="Tsai I.J."/>
        </authorList>
    </citation>
    <scope>NUCLEOTIDE SEQUENCE</scope>
    <source>
        <strain evidence="3">CCC161011</strain>
    </source>
</reference>
<dbReference type="PROSITE" id="PS50181">
    <property type="entry name" value="FBOX"/>
    <property type="match status" value="1"/>
</dbReference>
<dbReference type="InterPro" id="IPR036047">
    <property type="entry name" value="F-box-like_dom_sf"/>
</dbReference>
<evidence type="ECO:0000256" key="1">
    <source>
        <dbReference type="SAM" id="Phobius"/>
    </source>
</evidence>